<gene>
    <name evidence="1" type="ORF">DHETER_LOCUS4884</name>
</gene>
<feature type="non-terminal residue" evidence="1">
    <location>
        <position position="1"/>
    </location>
</feature>
<dbReference type="EMBL" id="CAJVPU010005102">
    <property type="protein sequence ID" value="CAG8542944.1"/>
    <property type="molecule type" value="Genomic_DNA"/>
</dbReference>
<proteinExistence type="predicted"/>
<dbReference type="Proteomes" id="UP000789702">
    <property type="component" value="Unassembled WGS sequence"/>
</dbReference>
<evidence type="ECO:0000313" key="1">
    <source>
        <dbReference type="EMBL" id="CAG8542944.1"/>
    </source>
</evidence>
<comment type="caution">
    <text evidence="1">The sequence shown here is derived from an EMBL/GenBank/DDBJ whole genome shotgun (WGS) entry which is preliminary data.</text>
</comment>
<sequence length="466" mass="53608">EITFGMEMFANLIDKDQLKEPVTIPLTVAIKIFTKTLENRCNEIFNSKDHPLNLINNAKSACDRYNFLFHSDIKCSQGICGISGHWIIGNKEEWRNELDEMRQKEIQENALKILQNKPAGKKRNKWMQQGPLGNNQPILTKKKGKQEAEDAEIEQQKKQENKISWADDAEIAFGDVGPQQTLNFNPISKDIKLMSENTILESQGFNVSGHETKDQTEKMSKNGEGENLFDMISFGDKQQSDDFIDNLSIGNSELKESRKNDREMENTDEENVRTRDLGIAKTSNDVEENMKTPDIGFVKMSDDNDENIRTSDIKTSDKNIRAPDARFIPQKTSRISPVQPQDTYHERKSKEKSHSQEDADATTVSEYLLKYSKVIYNALLAELESRQFLYEIDKKPRMSECPTGRRKKRGQKKRKYENKLWRHSVLVKDEGLAVRRNNVERLRKVVVAWGTVVCDVENSLLWKGSV</sequence>
<name>A0ACA9LTA4_9GLOM</name>
<keyword evidence="2" id="KW-1185">Reference proteome</keyword>
<evidence type="ECO:0000313" key="2">
    <source>
        <dbReference type="Proteomes" id="UP000789702"/>
    </source>
</evidence>
<reference evidence="1" key="1">
    <citation type="submission" date="2021-06" db="EMBL/GenBank/DDBJ databases">
        <authorList>
            <person name="Kallberg Y."/>
            <person name="Tangrot J."/>
            <person name="Rosling A."/>
        </authorList>
    </citation>
    <scope>NUCLEOTIDE SEQUENCE</scope>
    <source>
        <strain evidence="1">IL203A</strain>
    </source>
</reference>
<organism evidence="1 2">
    <name type="scientific">Dentiscutata heterogama</name>
    <dbReference type="NCBI Taxonomy" id="1316150"/>
    <lineage>
        <taxon>Eukaryota</taxon>
        <taxon>Fungi</taxon>
        <taxon>Fungi incertae sedis</taxon>
        <taxon>Mucoromycota</taxon>
        <taxon>Glomeromycotina</taxon>
        <taxon>Glomeromycetes</taxon>
        <taxon>Diversisporales</taxon>
        <taxon>Gigasporaceae</taxon>
        <taxon>Dentiscutata</taxon>
    </lineage>
</organism>
<protein>
    <submittedName>
        <fullName evidence="1">9357_t:CDS:1</fullName>
    </submittedName>
</protein>
<accession>A0ACA9LTA4</accession>